<dbReference type="GO" id="GO:0005829">
    <property type="term" value="C:cytosol"/>
    <property type="evidence" value="ECO:0007669"/>
    <property type="project" value="TreeGrafter"/>
</dbReference>
<proteinExistence type="inferred from homology"/>
<dbReference type="EMBL" id="BMOY01000009">
    <property type="protein sequence ID" value="GGJ01721.1"/>
    <property type="molecule type" value="Genomic_DNA"/>
</dbReference>
<feature type="region of interest" description="Disordered" evidence="2">
    <location>
        <begin position="1"/>
        <end position="30"/>
    </location>
</feature>
<dbReference type="Pfam" id="PF00899">
    <property type="entry name" value="ThiF"/>
    <property type="match status" value="1"/>
</dbReference>
<reference evidence="4" key="2">
    <citation type="submission" date="2020-09" db="EMBL/GenBank/DDBJ databases">
        <authorList>
            <person name="Sun Q."/>
            <person name="Ohkuma M."/>
        </authorList>
    </citation>
    <scope>NUCLEOTIDE SEQUENCE</scope>
    <source>
        <strain evidence="4">JCM 18487</strain>
    </source>
</reference>
<keyword evidence="4" id="KW-0808">Transferase</keyword>
<evidence type="ECO:0000313" key="5">
    <source>
        <dbReference type="Proteomes" id="UP000637695"/>
    </source>
</evidence>
<feature type="domain" description="THIF-type NAD/FAD binding fold" evidence="3">
    <location>
        <begin position="35"/>
        <end position="272"/>
    </location>
</feature>
<dbReference type="Gene3D" id="3.40.50.720">
    <property type="entry name" value="NAD(P)-binding Rossmann-like Domain"/>
    <property type="match status" value="1"/>
</dbReference>
<dbReference type="GO" id="GO:0016779">
    <property type="term" value="F:nucleotidyltransferase activity"/>
    <property type="evidence" value="ECO:0007669"/>
    <property type="project" value="UniProtKB-KW"/>
</dbReference>
<dbReference type="FunFam" id="3.40.50.720:FF:000080">
    <property type="entry name" value="Thiazole biosynthesis adenylyltransferase ThiF"/>
    <property type="match status" value="1"/>
</dbReference>
<comment type="caution">
    <text evidence="4">The sequence shown here is derived from an EMBL/GenBank/DDBJ whole genome shotgun (WGS) entry which is preliminary data.</text>
</comment>
<organism evidence="4 5">
    <name type="scientific">Alicyclobacillus cellulosilyticus</name>
    <dbReference type="NCBI Taxonomy" id="1003997"/>
    <lineage>
        <taxon>Bacteria</taxon>
        <taxon>Bacillati</taxon>
        <taxon>Bacillota</taxon>
        <taxon>Bacilli</taxon>
        <taxon>Bacillales</taxon>
        <taxon>Alicyclobacillaceae</taxon>
        <taxon>Alicyclobacillus</taxon>
    </lineage>
</organism>
<name>A0A917K6E9_9BACL</name>
<evidence type="ECO:0000313" key="4">
    <source>
        <dbReference type="EMBL" id="GGJ01721.1"/>
    </source>
</evidence>
<dbReference type="GO" id="GO:0004792">
    <property type="term" value="F:thiosulfate-cyanide sulfurtransferase activity"/>
    <property type="evidence" value="ECO:0007669"/>
    <property type="project" value="TreeGrafter"/>
</dbReference>
<dbReference type="InterPro" id="IPR035985">
    <property type="entry name" value="Ubiquitin-activating_enz"/>
</dbReference>
<accession>A0A917K6E9</accession>
<dbReference type="InterPro" id="IPR000594">
    <property type="entry name" value="ThiF_NAD_FAD-bd"/>
</dbReference>
<dbReference type="PANTHER" id="PTHR10953:SF102">
    <property type="entry name" value="ADENYLYLTRANSFERASE AND SULFURTRANSFERASE MOCS3"/>
    <property type="match status" value="1"/>
</dbReference>
<dbReference type="CDD" id="cd00757">
    <property type="entry name" value="ThiF_MoeB_HesA_family"/>
    <property type="match status" value="1"/>
</dbReference>
<evidence type="ECO:0000259" key="3">
    <source>
        <dbReference type="Pfam" id="PF00899"/>
    </source>
</evidence>
<comment type="similarity">
    <text evidence="1">Belongs to the HesA/MoeB/ThiF family.</text>
</comment>
<sequence>MAAWERRPNDAMGTMSVHEADASPLPAPPDEWERYSRQILFRPIGREGQARLAKARVAVVGLGALGTASAAQLVRAGVGYVRLIDRDIVEPSNLQRQSLYDEADAAGHAAKAVAAADKLRLANAAVALEPCVTDLTWRNAEPLLADVDVIVDGTDNFEVRYLINDVAVKHGIPWAYGGAVSSYGTAAFLRPGDTPCLVCLFGPDAGGGHDTCDTVGVIAPVVSIIASLQVAEVLKYLTGNLGALAPGLVHIDVWHNEFGTVRFGPPRADCPCCGRREFAMLAPRPDALAVSLCGRNTVQVRPNHAQPGERLDLDRLASRLQAVGKVQHNAHLLRVDLGAVQITLFPDGRALVHGVSDPAQARALYARYIGM</sequence>
<dbReference type="Proteomes" id="UP000637695">
    <property type="component" value="Unassembled WGS sequence"/>
</dbReference>
<evidence type="ECO:0000256" key="2">
    <source>
        <dbReference type="SAM" id="MobiDB-lite"/>
    </source>
</evidence>
<dbReference type="InterPro" id="IPR045886">
    <property type="entry name" value="ThiF/MoeB/HesA"/>
</dbReference>
<protein>
    <submittedName>
        <fullName evidence="4">Molybdopterin-synthase adenylyltransferase</fullName>
    </submittedName>
</protein>
<dbReference type="PANTHER" id="PTHR10953">
    <property type="entry name" value="UBIQUITIN-ACTIVATING ENZYME E1"/>
    <property type="match status" value="1"/>
</dbReference>
<keyword evidence="5" id="KW-1185">Reference proteome</keyword>
<dbReference type="GO" id="GO:0008146">
    <property type="term" value="F:sulfotransferase activity"/>
    <property type="evidence" value="ECO:0007669"/>
    <property type="project" value="TreeGrafter"/>
</dbReference>
<dbReference type="AlphaFoldDB" id="A0A917K6E9"/>
<gene>
    <name evidence="4" type="primary">moeB</name>
    <name evidence="4" type="ORF">GCM10010885_08660</name>
</gene>
<dbReference type="GO" id="GO:0008641">
    <property type="term" value="F:ubiquitin-like modifier activating enzyme activity"/>
    <property type="evidence" value="ECO:0007669"/>
    <property type="project" value="InterPro"/>
</dbReference>
<reference evidence="4" key="1">
    <citation type="journal article" date="2014" name="Int. J. Syst. Evol. Microbiol.">
        <title>Complete genome sequence of Corynebacterium casei LMG S-19264T (=DSM 44701T), isolated from a smear-ripened cheese.</title>
        <authorList>
            <consortium name="US DOE Joint Genome Institute (JGI-PGF)"/>
            <person name="Walter F."/>
            <person name="Albersmeier A."/>
            <person name="Kalinowski J."/>
            <person name="Ruckert C."/>
        </authorList>
    </citation>
    <scope>NUCLEOTIDE SEQUENCE</scope>
    <source>
        <strain evidence="4">JCM 18487</strain>
    </source>
</reference>
<keyword evidence="4" id="KW-0548">Nucleotidyltransferase</keyword>
<dbReference type="SUPFAM" id="SSF69572">
    <property type="entry name" value="Activating enzymes of the ubiquitin-like proteins"/>
    <property type="match status" value="1"/>
</dbReference>
<evidence type="ECO:0000256" key="1">
    <source>
        <dbReference type="ARBA" id="ARBA00009919"/>
    </source>
</evidence>